<gene>
    <name evidence="2" type="ORF">JYU34_009683</name>
</gene>
<dbReference type="EMBL" id="JAHIBW010000013">
    <property type="protein sequence ID" value="KAG7305596.1"/>
    <property type="molecule type" value="Genomic_DNA"/>
</dbReference>
<feature type="compositionally biased region" description="Pro residues" evidence="1">
    <location>
        <begin position="57"/>
        <end position="68"/>
    </location>
</feature>
<reference evidence="2 3" key="1">
    <citation type="submission" date="2021-06" db="EMBL/GenBank/DDBJ databases">
        <title>A haploid diamondback moth (Plutella xylostella L.) genome assembly resolves 31 chromosomes and identifies a diamide resistance mutation.</title>
        <authorList>
            <person name="Ward C.M."/>
            <person name="Perry K.D."/>
            <person name="Baker G."/>
            <person name="Powis K."/>
            <person name="Heckel D.G."/>
            <person name="Baxter S.W."/>
        </authorList>
    </citation>
    <scope>NUCLEOTIDE SEQUENCE [LARGE SCALE GENOMIC DNA]</scope>
    <source>
        <strain evidence="2 3">LV</strain>
        <tissue evidence="2">Single pupa</tissue>
    </source>
</reference>
<evidence type="ECO:0000313" key="2">
    <source>
        <dbReference type="EMBL" id="KAG7305596.1"/>
    </source>
</evidence>
<dbReference type="Proteomes" id="UP000823941">
    <property type="component" value="Chromosome 13"/>
</dbReference>
<accession>A0ABQ7QK65</accession>
<keyword evidence="3" id="KW-1185">Reference proteome</keyword>
<proteinExistence type="predicted"/>
<feature type="region of interest" description="Disordered" evidence="1">
    <location>
        <begin position="54"/>
        <end position="78"/>
    </location>
</feature>
<sequence length="88" mass="9827">MRCLVHDVTVFKEVTPLLDSGAIRLHTENSIERKRKSRAKDFIATRRVRVPRAAPCPVSPVPPVPPQPDTTVSTGSDDPLFTFTDFLK</sequence>
<evidence type="ECO:0000313" key="3">
    <source>
        <dbReference type="Proteomes" id="UP000823941"/>
    </source>
</evidence>
<name>A0ABQ7QK65_PLUXY</name>
<comment type="caution">
    <text evidence="2">The sequence shown here is derived from an EMBL/GenBank/DDBJ whole genome shotgun (WGS) entry which is preliminary data.</text>
</comment>
<evidence type="ECO:0000256" key="1">
    <source>
        <dbReference type="SAM" id="MobiDB-lite"/>
    </source>
</evidence>
<organism evidence="2 3">
    <name type="scientific">Plutella xylostella</name>
    <name type="common">Diamondback moth</name>
    <name type="synonym">Plutella maculipennis</name>
    <dbReference type="NCBI Taxonomy" id="51655"/>
    <lineage>
        <taxon>Eukaryota</taxon>
        <taxon>Metazoa</taxon>
        <taxon>Ecdysozoa</taxon>
        <taxon>Arthropoda</taxon>
        <taxon>Hexapoda</taxon>
        <taxon>Insecta</taxon>
        <taxon>Pterygota</taxon>
        <taxon>Neoptera</taxon>
        <taxon>Endopterygota</taxon>
        <taxon>Lepidoptera</taxon>
        <taxon>Glossata</taxon>
        <taxon>Ditrysia</taxon>
        <taxon>Yponomeutoidea</taxon>
        <taxon>Plutellidae</taxon>
        <taxon>Plutella</taxon>
    </lineage>
</organism>
<protein>
    <submittedName>
        <fullName evidence="2">Uncharacterized protein</fullName>
    </submittedName>
</protein>